<evidence type="ECO:0000313" key="2">
    <source>
        <dbReference type="EMBL" id="OWP48541.1"/>
    </source>
</evidence>
<accession>A0A246F5Z0</accession>
<dbReference type="EMBL" id="NJBA01000009">
    <property type="protein sequence ID" value="OWP48541.1"/>
    <property type="molecule type" value="Genomic_DNA"/>
</dbReference>
<organism evidence="2 3">
    <name type="scientific">Pseudomonas nitroreducens</name>
    <dbReference type="NCBI Taxonomy" id="46680"/>
    <lineage>
        <taxon>Bacteria</taxon>
        <taxon>Pseudomonadati</taxon>
        <taxon>Pseudomonadota</taxon>
        <taxon>Gammaproteobacteria</taxon>
        <taxon>Pseudomonadales</taxon>
        <taxon>Pseudomonadaceae</taxon>
        <taxon>Pseudomonas</taxon>
    </lineage>
</organism>
<dbReference type="eggNOG" id="COG3450">
    <property type="taxonomic scope" value="Bacteria"/>
</dbReference>
<dbReference type="STRING" id="46680.GCA_000807755_00529"/>
<dbReference type="Pfam" id="PF05899">
    <property type="entry name" value="Cupin_3"/>
    <property type="match status" value="1"/>
</dbReference>
<sequence>MPEFKAASFNGESTAPHICGARDYDDLVDWGVQSDALEGVSHSSGRLLFKGPNNSPETGLWVCTPGRWRLSIPRDELCHFVAGRATYRSDKGEVIEVEPDTLVLFPAGWTGECTVHTTIRNLYMLA</sequence>
<dbReference type="InterPro" id="IPR014710">
    <property type="entry name" value="RmlC-like_jellyroll"/>
</dbReference>
<comment type="caution">
    <text evidence="2">The sequence shown here is derived from an EMBL/GenBank/DDBJ whole genome shotgun (WGS) entry which is preliminary data.</text>
</comment>
<dbReference type="InterPro" id="IPR008579">
    <property type="entry name" value="UGlyAH_Cupin_dom"/>
</dbReference>
<evidence type="ECO:0000259" key="1">
    <source>
        <dbReference type="Pfam" id="PF05899"/>
    </source>
</evidence>
<dbReference type="PANTHER" id="PTHR40943">
    <property type="entry name" value="CYTOPLASMIC PROTEIN-RELATED"/>
    <property type="match status" value="1"/>
</dbReference>
<dbReference type="SUPFAM" id="SSF51182">
    <property type="entry name" value="RmlC-like cupins"/>
    <property type="match status" value="1"/>
</dbReference>
<reference evidence="2 3" key="1">
    <citation type="submission" date="2017-06" db="EMBL/GenBank/DDBJ databases">
        <title>Draft genome of Pseudomonas nitroreducens DF05.</title>
        <authorList>
            <person name="Iyer R."/>
        </authorList>
    </citation>
    <scope>NUCLEOTIDE SEQUENCE [LARGE SCALE GENOMIC DNA]</scope>
    <source>
        <strain evidence="2 3">DF05</strain>
    </source>
</reference>
<dbReference type="Gene3D" id="2.60.120.10">
    <property type="entry name" value="Jelly Rolls"/>
    <property type="match status" value="1"/>
</dbReference>
<dbReference type="AlphaFoldDB" id="A0A246F5Z0"/>
<evidence type="ECO:0000313" key="3">
    <source>
        <dbReference type="Proteomes" id="UP000198145"/>
    </source>
</evidence>
<dbReference type="Proteomes" id="UP000198145">
    <property type="component" value="Unassembled WGS sequence"/>
</dbReference>
<proteinExistence type="predicted"/>
<protein>
    <submittedName>
        <fullName evidence="2">Cupin</fullName>
    </submittedName>
</protein>
<dbReference type="RefSeq" id="WP_088421107.1">
    <property type="nucleotide sequence ID" value="NZ_NJBA01000009.1"/>
</dbReference>
<gene>
    <name evidence="2" type="ORF">CEG18_24460</name>
</gene>
<name>A0A246F5Z0_PSENT</name>
<dbReference type="InterPro" id="IPR011051">
    <property type="entry name" value="RmlC_Cupin_sf"/>
</dbReference>
<dbReference type="PANTHER" id="PTHR40943:SF1">
    <property type="entry name" value="CYTOPLASMIC PROTEIN"/>
    <property type="match status" value="1"/>
</dbReference>
<feature type="domain" description="(S)-ureidoglycine aminohydrolase cupin" evidence="1">
    <location>
        <begin position="57"/>
        <end position="123"/>
    </location>
</feature>